<organism evidence="3 4">
    <name type="scientific">Collimonas arenae</name>
    <dbReference type="NCBI Taxonomy" id="279058"/>
    <lineage>
        <taxon>Bacteria</taxon>
        <taxon>Pseudomonadati</taxon>
        <taxon>Pseudomonadota</taxon>
        <taxon>Betaproteobacteria</taxon>
        <taxon>Burkholderiales</taxon>
        <taxon>Oxalobacteraceae</taxon>
        <taxon>Collimonas</taxon>
    </lineage>
</organism>
<feature type="region of interest" description="Disordered" evidence="1">
    <location>
        <begin position="1"/>
        <end position="28"/>
    </location>
</feature>
<feature type="compositionally biased region" description="Basic and acidic residues" evidence="1">
    <location>
        <begin position="11"/>
        <end position="24"/>
    </location>
</feature>
<protein>
    <recommendedName>
        <fullName evidence="2">Hemerythrin-like domain-containing protein</fullName>
    </recommendedName>
</protein>
<evidence type="ECO:0000259" key="2">
    <source>
        <dbReference type="Pfam" id="PF01814"/>
    </source>
</evidence>
<name>A0A0A1FI25_9BURK</name>
<proteinExistence type="predicted"/>
<dbReference type="OrthoDB" id="8526133at2"/>
<feature type="domain" description="Hemerythrin-like" evidence="2">
    <location>
        <begin position="61"/>
        <end position="191"/>
    </location>
</feature>
<evidence type="ECO:0000256" key="1">
    <source>
        <dbReference type="SAM" id="MobiDB-lite"/>
    </source>
</evidence>
<dbReference type="KEGG" id="care:LT85_4192"/>
<reference evidence="4" key="1">
    <citation type="journal article" date="2014" name="Soil Biol. Biochem.">
        <title>Structure and function of bacterial communities in ageing soils: Insights from the Mendocino ecological staircase.</title>
        <authorList>
            <person name="Uroz S."/>
            <person name="Tech J.J."/>
            <person name="Sawaya N.A."/>
            <person name="Frey-Klett P."/>
            <person name="Leveau J.H.J."/>
        </authorList>
    </citation>
    <scope>NUCLEOTIDE SEQUENCE [LARGE SCALE GENOMIC DNA]</scope>
    <source>
        <strain evidence="4">Cal35</strain>
    </source>
</reference>
<dbReference type="AlphaFoldDB" id="A0A0A1FI25"/>
<dbReference type="Gene3D" id="1.20.120.1370">
    <property type="entry name" value="Regulator of RNA polymerase sigma(70) subunit, domain 4"/>
    <property type="match status" value="1"/>
</dbReference>
<dbReference type="EMBL" id="CP009962">
    <property type="protein sequence ID" value="AIY43350.1"/>
    <property type="molecule type" value="Genomic_DNA"/>
</dbReference>
<gene>
    <name evidence="3" type="ORF">LT85_4192</name>
</gene>
<dbReference type="HOGENOM" id="CLU_1233302_0_0_4"/>
<accession>A0A0A1FI25</accession>
<dbReference type="InterPro" id="IPR038309">
    <property type="entry name" value="Rsd/AlgQ_sf"/>
</dbReference>
<evidence type="ECO:0000313" key="3">
    <source>
        <dbReference type="EMBL" id="AIY43350.1"/>
    </source>
</evidence>
<dbReference type="InterPro" id="IPR012312">
    <property type="entry name" value="Hemerythrin-like"/>
</dbReference>
<evidence type="ECO:0000313" key="4">
    <source>
        <dbReference type="Proteomes" id="UP000030302"/>
    </source>
</evidence>
<sequence>MWLKTIFNKPETSKRDQEKHDAAKKTVSQPVSLARTVAPLAERAALQPSKGNQIEYDEKLIPQLKGDHAALLLMYSTVANKMSADKWDTVPGSLREMRMAMYGHLLTEGVKLYSYMRRSLAEDPALHDVYRSYKREMDGIGRVAFDFFDKYQGKEWVVSRDARAAFKEEFENLGKVLVDRITREENILYPLYIPS</sequence>
<dbReference type="Proteomes" id="UP000030302">
    <property type="component" value="Chromosome"/>
</dbReference>
<dbReference type="RefSeq" id="WP_052135366.1">
    <property type="nucleotide sequence ID" value="NZ_CP009962.1"/>
</dbReference>
<keyword evidence="4" id="KW-1185">Reference proteome</keyword>
<dbReference type="Pfam" id="PF01814">
    <property type="entry name" value="Hemerythrin"/>
    <property type="match status" value="1"/>
</dbReference>